<dbReference type="Proteomes" id="UP001234581">
    <property type="component" value="Unassembled WGS sequence"/>
</dbReference>
<organism evidence="2 3">
    <name type="scientific">Lichtheimia ornata</name>
    <dbReference type="NCBI Taxonomy" id="688661"/>
    <lineage>
        <taxon>Eukaryota</taxon>
        <taxon>Fungi</taxon>
        <taxon>Fungi incertae sedis</taxon>
        <taxon>Mucoromycota</taxon>
        <taxon>Mucoromycotina</taxon>
        <taxon>Mucoromycetes</taxon>
        <taxon>Mucorales</taxon>
        <taxon>Lichtheimiaceae</taxon>
        <taxon>Lichtheimia</taxon>
    </lineage>
</organism>
<evidence type="ECO:0000313" key="2">
    <source>
        <dbReference type="EMBL" id="KAJ8654304.1"/>
    </source>
</evidence>
<feature type="region of interest" description="Disordered" evidence="1">
    <location>
        <begin position="1"/>
        <end position="112"/>
    </location>
</feature>
<feature type="compositionally biased region" description="Polar residues" evidence="1">
    <location>
        <begin position="30"/>
        <end position="48"/>
    </location>
</feature>
<feature type="compositionally biased region" description="Low complexity" evidence="1">
    <location>
        <begin position="68"/>
        <end position="84"/>
    </location>
</feature>
<dbReference type="EMBL" id="JARTCD010000063">
    <property type="protein sequence ID" value="KAJ8654304.1"/>
    <property type="molecule type" value="Genomic_DNA"/>
</dbReference>
<evidence type="ECO:0000256" key="1">
    <source>
        <dbReference type="SAM" id="MobiDB-lite"/>
    </source>
</evidence>
<protein>
    <submittedName>
        <fullName evidence="2">Uncharacterized protein</fullName>
    </submittedName>
</protein>
<dbReference type="RefSeq" id="XP_058339218.1">
    <property type="nucleotide sequence ID" value="XM_058489983.1"/>
</dbReference>
<reference evidence="2 3" key="1">
    <citation type="submission" date="2023-03" db="EMBL/GenBank/DDBJ databases">
        <title>Genome sequence of Lichtheimia ornata CBS 291.66.</title>
        <authorList>
            <person name="Mohabir J.T."/>
            <person name="Shea T.P."/>
            <person name="Kurbessoian T."/>
            <person name="Berby B."/>
            <person name="Fontaine J."/>
            <person name="Livny J."/>
            <person name="Gnirke A."/>
            <person name="Stajich J.E."/>
            <person name="Cuomo C.A."/>
        </authorList>
    </citation>
    <scope>NUCLEOTIDE SEQUENCE [LARGE SCALE GENOMIC DNA]</scope>
    <source>
        <strain evidence="2">CBS 291.66</strain>
    </source>
</reference>
<accession>A0AAD7XRQ0</accession>
<evidence type="ECO:0000313" key="3">
    <source>
        <dbReference type="Proteomes" id="UP001234581"/>
    </source>
</evidence>
<sequence>MHTADAVPVRGTHSRANNRGKVQDDHVTTLPGTGMTSTNNKQQSMSDQATHHHAMADASTAQDAFGRASSSGATSGSGTSSNGGAASGSGATSGSGTTTGSHKPSRRETKSF</sequence>
<dbReference type="GeneID" id="83217404"/>
<comment type="caution">
    <text evidence="2">The sequence shown here is derived from an EMBL/GenBank/DDBJ whole genome shotgun (WGS) entry which is preliminary data.</text>
</comment>
<gene>
    <name evidence="2" type="ORF">O0I10_010000</name>
</gene>
<keyword evidence="3" id="KW-1185">Reference proteome</keyword>
<proteinExistence type="predicted"/>
<dbReference type="AlphaFoldDB" id="A0AAD7XRQ0"/>
<name>A0AAD7XRQ0_9FUNG</name>